<sequence>MTVQTYVNLVSQLPLILRQKILLINLKRLTTTTRTEIGIPTISQLIHYLWPQSAKFTLFLSYDVLYLEFITFLRLNSRESIQFEVAHGDIEDVFNNQLMISSSSSSSTETQQLQQLQQHKQFIVPFEKFTIDELLLEATANMDNTIKTVLKYHPKQIILTELNKNTNLKKFEWFDQITHIRRLGDNCIDLIISKTAMFHQLQQVTIVLNNKSIFAPYEDPRLFKSLQSLAQCVELIVLRMITASNDIFTGIEVNDRVTGTIEDRNNNTRNTANDNEDDGDGDNDDAKSLKRKETTKSEQTPTTLQQLFEQCANIKFEFNSFEGHWKTGMSNEFIRAITKYGNGDLKDCRITFDDQNPRNTDNTDNGSTNDITFSSSSSKASNIGFLPQLTNLRELSLTLKFPLQDIKFENKSIHNLELTSTSTLNNMNDVAEEEGEDGWVGGLIGNCDFSGLSGLREVELSVDGGKLDSFSFNTLSDGIRVVKVVNSKLVGDIGIDGASGTKFKLPRFVQVLHCEAENLKHFSICERESPFFKELKLQGLQNITFDDDVWGLIPTMIQTLTFVADDGEEGKLFEVSISSKFQYLNVQLELDFDTVVFVSSKGSKMGDLLWEKKLRVFEDIEDCLMLQLEDPSVTKINLVGDGSIEPVIVCDRAVADKGAIECSFEFDGSRFVKSDGGDKLVYYTLLPLTDDGRRQERDS</sequence>
<name>A0ACB5SR85_AMBMO</name>
<accession>A0ACB5SR85</accession>
<comment type="caution">
    <text evidence="1">The sequence shown here is derived from an EMBL/GenBank/DDBJ whole genome shotgun (WGS) entry which is preliminary data.</text>
</comment>
<proteinExistence type="predicted"/>
<gene>
    <name evidence="1" type="ORF">Amon02_000006400</name>
</gene>
<keyword evidence="2" id="KW-1185">Reference proteome</keyword>
<evidence type="ECO:0000313" key="2">
    <source>
        <dbReference type="Proteomes" id="UP001165064"/>
    </source>
</evidence>
<evidence type="ECO:0000313" key="1">
    <source>
        <dbReference type="EMBL" id="GME70160.1"/>
    </source>
</evidence>
<protein>
    <submittedName>
        <fullName evidence="1">Unnamed protein product</fullName>
    </submittedName>
</protein>
<organism evidence="1 2">
    <name type="scientific">Ambrosiozyma monospora</name>
    <name type="common">Yeast</name>
    <name type="synonym">Endomycopsis monosporus</name>
    <dbReference type="NCBI Taxonomy" id="43982"/>
    <lineage>
        <taxon>Eukaryota</taxon>
        <taxon>Fungi</taxon>
        <taxon>Dikarya</taxon>
        <taxon>Ascomycota</taxon>
        <taxon>Saccharomycotina</taxon>
        <taxon>Pichiomycetes</taxon>
        <taxon>Pichiales</taxon>
        <taxon>Pichiaceae</taxon>
        <taxon>Ambrosiozyma</taxon>
    </lineage>
</organism>
<dbReference type="Proteomes" id="UP001165064">
    <property type="component" value="Unassembled WGS sequence"/>
</dbReference>
<reference evidence="1" key="1">
    <citation type="submission" date="2023-04" db="EMBL/GenBank/DDBJ databases">
        <title>Ambrosiozyma monospora NBRC 10751.</title>
        <authorList>
            <person name="Ichikawa N."/>
            <person name="Sato H."/>
            <person name="Tonouchi N."/>
        </authorList>
    </citation>
    <scope>NUCLEOTIDE SEQUENCE</scope>
    <source>
        <strain evidence="1">NBRC 10751</strain>
    </source>
</reference>
<dbReference type="EMBL" id="BSXS01000003">
    <property type="protein sequence ID" value="GME70160.1"/>
    <property type="molecule type" value="Genomic_DNA"/>
</dbReference>